<comment type="caution">
    <text evidence="5">The sequence shown here is derived from an EMBL/GenBank/DDBJ whole genome shotgun (WGS) entry which is preliminary data.</text>
</comment>
<gene>
    <name evidence="5" type="ORF">ACFPN1_07205</name>
</gene>
<evidence type="ECO:0000256" key="1">
    <source>
        <dbReference type="ARBA" id="ARBA00037217"/>
    </source>
</evidence>
<dbReference type="Proteomes" id="UP001596036">
    <property type="component" value="Unassembled WGS sequence"/>
</dbReference>
<evidence type="ECO:0000256" key="2">
    <source>
        <dbReference type="ARBA" id="ARBA00038825"/>
    </source>
</evidence>
<keyword evidence="6" id="KW-1185">Reference proteome</keyword>
<dbReference type="PANTHER" id="PTHR10668:SF103">
    <property type="entry name" value="PYRIDINE NUCLEOTIDE-DISULFIDE OXIDOREDUCTASE DOMAIN-CONTAINING PROTEIN 2"/>
    <property type="match status" value="1"/>
</dbReference>
<comment type="subunit">
    <text evidence="2">Interacts with COX5B; this interaction may contribute to localize PYROXD2 to the inner face of the inner mitochondrial membrane.</text>
</comment>
<reference evidence="6" key="1">
    <citation type="journal article" date="2019" name="Int. J. Syst. Evol. Microbiol.">
        <title>The Global Catalogue of Microorganisms (GCM) 10K type strain sequencing project: providing services to taxonomists for standard genome sequencing and annotation.</title>
        <authorList>
            <consortium name="The Broad Institute Genomics Platform"/>
            <consortium name="The Broad Institute Genome Sequencing Center for Infectious Disease"/>
            <person name="Wu L."/>
            <person name="Ma J."/>
        </authorList>
    </citation>
    <scope>NUCLEOTIDE SEQUENCE [LARGE SCALE GENOMIC DNA]</scope>
    <source>
        <strain evidence="6">KACC 11407</strain>
    </source>
</reference>
<dbReference type="EMBL" id="JBHSNM010000002">
    <property type="protein sequence ID" value="MFC5569846.1"/>
    <property type="molecule type" value="Genomic_DNA"/>
</dbReference>
<dbReference type="PRINTS" id="PR00411">
    <property type="entry name" value="PNDRDTASEI"/>
</dbReference>
<dbReference type="Pfam" id="PF01593">
    <property type="entry name" value="Amino_oxidase"/>
    <property type="match status" value="1"/>
</dbReference>
<dbReference type="InterPro" id="IPR002937">
    <property type="entry name" value="Amino_oxidase"/>
</dbReference>
<dbReference type="Gene3D" id="3.50.50.60">
    <property type="entry name" value="FAD/NAD(P)-binding domain"/>
    <property type="match status" value="2"/>
</dbReference>
<evidence type="ECO:0000313" key="6">
    <source>
        <dbReference type="Proteomes" id="UP001596036"/>
    </source>
</evidence>
<dbReference type="RefSeq" id="WP_386754168.1">
    <property type="nucleotide sequence ID" value="NZ_JBHSNM010000002.1"/>
</dbReference>
<organism evidence="5 6">
    <name type="scientific">Lysobacter yangpyeongensis</name>
    <dbReference type="NCBI Taxonomy" id="346182"/>
    <lineage>
        <taxon>Bacteria</taxon>
        <taxon>Pseudomonadati</taxon>
        <taxon>Pseudomonadota</taxon>
        <taxon>Gammaproteobacteria</taxon>
        <taxon>Lysobacterales</taxon>
        <taxon>Lysobacteraceae</taxon>
        <taxon>Lysobacter</taxon>
    </lineage>
</organism>
<evidence type="ECO:0000259" key="4">
    <source>
        <dbReference type="Pfam" id="PF01593"/>
    </source>
</evidence>
<feature type="domain" description="Amine oxidase" evidence="4">
    <location>
        <begin position="17"/>
        <end position="500"/>
    </location>
</feature>
<dbReference type="SUPFAM" id="SSF51905">
    <property type="entry name" value="FAD/NAD(P)-binding domain"/>
    <property type="match status" value="1"/>
</dbReference>
<dbReference type="PANTHER" id="PTHR10668">
    <property type="entry name" value="PHYTOENE DEHYDROGENASE"/>
    <property type="match status" value="1"/>
</dbReference>
<comment type="function">
    <text evidence="1">Probable oxidoreductase that may play a role as regulator of mitochondrial function.</text>
</comment>
<accession>A0ABW0SMD9</accession>
<dbReference type="InterPro" id="IPR036188">
    <property type="entry name" value="FAD/NAD-bd_sf"/>
</dbReference>
<sequence length="509" mass="54662">MNKSKYDVIVVGAGHNGLVAATYLAKAGKQVLVLDRLERAGGQLAQRAFDEGIRFDPLHAGAQLRPDIVSDLALARHGLTAANGPALAYISLLPDGRRLQLSTTAGDKATLESIRQFSPADAAKWPEFVAFMDRAAAFLDAAYRTPMPRLLHVGFSEGWPLAKLAWTLRRLGGRDMFRVIRSLSMSTVEFTEEWFESEELKAAIAAVGIHGHTLGSMSAGTGYTLMHNWLNRGGLAQRPVAGGSVRIADALVAALTAHGGEMRANANVQRIVVDQQRATGVVLDTGETIAARAVFSAADPRHTLLDLVGAPELPPEFVWQVQSIKMRGAIAKVHLLTDGTHGLPSGTLAVAPTLKYLERAFDAAKYGEISTQPYLEVTSAGTVVSIHFQSAPYALRQQDWTSARAMVEQRAIDTLAAHFPKLKASIQQTRSLMPVDLEKMFGLTEGDPNHGQLILDQMFFMRPLPGWSDHRTPVDGLHLCGSGGHGGGGISGACGRNAAQAFLKTMAKA</sequence>
<protein>
    <recommendedName>
        <fullName evidence="3">Pyridine nucleotide-disulfide oxidoreductase domain-containing protein 2</fullName>
    </recommendedName>
</protein>
<proteinExistence type="predicted"/>
<evidence type="ECO:0000256" key="3">
    <source>
        <dbReference type="ARBA" id="ARBA00040298"/>
    </source>
</evidence>
<name>A0ABW0SMD9_9GAMM</name>
<evidence type="ECO:0000313" key="5">
    <source>
        <dbReference type="EMBL" id="MFC5569846.1"/>
    </source>
</evidence>